<dbReference type="PRINTS" id="PR01099">
    <property type="entry name" value="HYETHTZKNASE"/>
</dbReference>
<feature type="binding site" evidence="11">
    <location>
        <position position="166"/>
    </location>
    <ligand>
        <name>ATP</name>
        <dbReference type="ChEBI" id="CHEBI:30616"/>
    </ligand>
</feature>
<dbReference type="PIRSF" id="PIRSF000513">
    <property type="entry name" value="Thz_kinase"/>
    <property type="match status" value="1"/>
</dbReference>
<dbReference type="RefSeq" id="WP_274266107.1">
    <property type="nucleotide sequence ID" value="NZ_CP117880.1"/>
</dbReference>
<dbReference type="EMBL" id="CP117880">
    <property type="protein sequence ID" value="WDF67377.1"/>
    <property type="molecule type" value="Genomic_DNA"/>
</dbReference>
<organism evidence="12 13">
    <name type="scientific">Sphingobacterium oryzagri</name>
    <dbReference type="NCBI Taxonomy" id="3025669"/>
    <lineage>
        <taxon>Bacteria</taxon>
        <taxon>Pseudomonadati</taxon>
        <taxon>Bacteroidota</taxon>
        <taxon>Sphingobacteriia</taxon>
        <taxon>Sphingobacteriales</taxon>
        <taxon>Sphingobacteriaceae</taxon>
        <taxon>Sphingobacterium</taxon>
    </lineage>
</organism>
<name>A0ABY7WFW8_9SPHI</name>
<dbReference type="Proteomes" id="UP001221558">
    <property type="component" value="Chromosome"/>
</dbReference>
<comment type="catalytic activity">
    <reaction evidence="1 11">
        <text>5-(2-hydroxyethyl)-4-methylthiazole + ATP = 4-methyl-5-(2-phosphooxyethyl)-thiazole + ADP + H(+)</text>
        <dbReference type="Rhea" id="RHEA:24212"/>
        <dbReference type="ChEBI" id="CHEBI:15378"/>
        <dbReference type="ChEBI" id="CHEBI:17957"/>
        <dbReference type="ChEBI" id="CHEBI:30616"/>
        <dbReference type="ChEBI" id="CHEBI:58296"/>
        <dbReference type="ChEBI" id="CHEBI:456216"/>
        <dbReference type="EC" id="2.7.1.50"/>
    </reaction>
</comment>
<dbReference type="InterPro" id="IPR029056">
    <property type="entry name" value="Ribokinase-like"/>
</dbReference>
<keyword evidence="6 11" id="KW-0547">Nucleotide-binding</keyword>
<dbReference type="CDD" id="cd01170">
    <property type="entry name" value="THZ_kinase"/>
    <property type="match status" value="1"/>
</dbReference>
<comment type="cofactor">
    <cofactor evidence="2 11">
        <name>Mg(2+)</name>
        <dbReference type="ChEBI" id="CHEBI:18420"/>
    </cofactor>
</comment>
<keyword evidence="13" id="KW-1185">Reference proteome</keyword>
<gene>
    <name evidence="11 12" type="primary">thiM</name>
    <name evidence="12" type="ORF">PQ465_13790</name>
</gene>
<dbReference type="HAMAP" id="MF_00228">
    <property type="entry name" value="Thz_kinase"/>
    <property type="match status" value="1"/>
</dbReference>
<keyword evidence="7 11" id="KW-0418">Kinase</keyword>
<keyword evidence="5 11" id="KW-0479">Metal-binding</keyword>
<dbReference type="GO" id="GO:0004417">
    <property type="term" value="F:hydroxyethylthiazole kinase activity"/>
    <property type="evidence" value="ECO:0007669"/>
    <property type="project" value="UniProtKB-EC"/>
</dbReference>
<dbReference type="Gene3D" id="3.40.1190.20">
    <property type="match status" value="1"/>
</dbReference>
<evidence type="ECO:0000256" key="10">
    <source>
        <dbReference type="ARBA" id="ARBA00022977"/>
    </source>
</evidence>
<sequence>MEQQISDLLHELRRVAPLVHNMTNYVAMNNTANALLAIGASPVMVHSRAEIKEVLEISQSLVINIGTLDENAAETMLFAAKTAKSLGCPWVLDPVGAGISKLRNELLTDLLAQEPTAIRGNASEILALDNFSASSSKGVDSTADSQDAFTAGRNIQRAYGSQVCISGATDYILGDKAWVEVKNGSPLMAKVTALGCTASAIVGAFLGLRKNPFEEAVAGVSVLSLAGEIAALHADGPGTLQVNLYDTLYNLSADALNLDLQISEHAYSS</sequence>
<keyword evidence="10 11" id="KW-0784">Thiamine biosynthesis</keyword>
<evidence type="ECO:0000313" key="12">
    <source>
        <dbReference type="EMBL" id="WDF67377.1"/>
    </source>
</evidence>
<feature type="binding site" evidence="11">
    <location>
        <position position="193"/>
    </location>
    <ligand>
        <name>substrate</name>
    </ligand>
</feature>
<evidence type="ECO:0000256" key="4">
    <source>
        <dbReference type="ARBA" id="ARBA00022679"/>
    </source>
</evidence>
<evidence type="ECO:0000256" key="1">
    <source>
        <dbReference type="ARBA" id="ARBA00001771"/>
    </source>
</evidence>
<proteinExistence type="inferred from homology"/>
<accession>A0ABY7WFW8</accession>
<dbReference type="Pfam" id="PF02110">
    <property type="entry name" value="HK"/>
    <property type="match status" value="1"/>
</dbReference>
<dbReference type="InterPro" id="IPR000417">
    <property type="entry name" value="Hyethyz_kinase"/>
</dbReference>
<comment type="function">
    <text evidence="11">Catalyzes the phosphorylation of the hydroxyl group of 4-methyl-5-beta-hydroxyethylthiazole (THZ).</text>
</comment>
<dbReference type="EC" id="2.7.1.50" evidence="11"/>
<evidence type="ECO:0000256" key="11">
    <source>
        <dbReference type="HAMAP-Rule" id="MF_00228"/>
    </source>
</evidence>
<comment type="pathway">
    <text evidence="3 11">Cofactor biosynthesis; thiamine diphosphate biosynthesis; 4-methyl-5-(2-phosphoethyl)-thiazole from 5-(2-hydroxyethyl)-4-methylthiazole: step 1/1.</text>
</comment>
<evidence type="ECO:0000256" key="6">
    <source>
        <dbReference type="ARBA" id="ARBA00022741"/>
    </source>
</evidence>
<keyword evidence="4 11" id="KW-0808">Transferase</keyword>
<feature type="binding site" evidence="11">
    <location>
        <position position="44"/>
    </location>
    <ligand>
        <name>substrate</name>
    </ligand>
</feature>
<evidence type="ECO:0000256" key="5">
    <source>
        <dbReference type="ARBA" id="ARBA00022723"/>
    </source>
</evidence>
<comment type="similarity">
    <text evidence="11">Belongs to the Thz kinase family.</text>
</comment>
<evidence type="ECO:0000313" key="13">
    <source>
        <dbReference type="Proteomes" id="UP001221558"/>
    </source>
</evidence>
<dbReference type="NCBIfam" id="NF006830">
    <property type="entry name" value="PRK09355.1"/>
    <property type="match status" value="1"/>
</dbReference>
<evidence type="ECO:0000256" key="2">
    <source>
        <dbReference type="ARBA" id="ARBA00001946"/>
    </source>
</evidence>
<dbReference type="SUPFAM" id="SSF53613">
    <property type="entry name" value="Ribokinase-like"/>
    <property type="match status" value="1"/>
</dbReference>
<evidence type="ECO:0000256" key="7">
    <source>
        <dbReference type="ARBA" id="ARBA00022777"/>
    </source>
</evidence>
<reference evidence="12 13" key="1">
    <citation type="submission" date="2023-02" db="EMBL/GenBank/DDBJ databases">
        <title>Genome sequence of Sphingobacterium sp. KACC 22765.</title>
        <authorList>
            <person name="Kim S."/>
            <person name="Heo J."/>
            <person name="Kwon S.-W."/>
        </authorList>
    </citation>
    <scope>NUCLEOTIDE SEQUENCE [LARGE SCALE GENOMIC DNA]</scope>
    <source>
        <strain evidence="12 13">KACC 22765</strain>
    </source>
</reference>
<evidence type="ECO:0000256" key="9">
    <source>
        <dbReference type="ARBA" id="ARBA00022842"/>
    </source>
</evidence>
<evidence type="ECO:0000256" key="3">
    <source>
        <dbReference type="ARBA" id="ARBA00004868"/>
    </source>
</evidence>
<feature type="binding site" evidence="11">
    <location>
        <position position="119"/>
    </location>
    <ligand>
        <name>ATP</name>
        <dbReference type="ChEBI" id="CHEBI:30616"/>
    </ligand>
</feature>
<protein>
    <recommendedName>
        <fullName evidence="11">Hydroxyethylthiazole kinase</fullName>
        <ecNumber evidence="11">2.7.1.50</ecNumber>
    </recommendedName>
    <alternativeName>
        <fullName evidence="11">4-methyl-5-beta-hydroxyethylthiazole kinase</fullName>
        <shortName evidence="11">TH kinase</shortName>
        <shortName evidence="11">Thz kinase</shortName>
    </alternativeName>
</protein>
<keyword evidence="9 11" id="KW-0460">Magnesium</keyword>
<keyword evidence="8 11" id="KW-0067">ATP-binding</keyword>
<evidence type="ECO:0000256" key="8">
    <source>
        <dbReference type="ARBA" id="ARBA00022840"/>
    </source>
</evidence>